<evidence type="ECO:0000256" key="1">
    <source>
        <dbReference type="SAM" id="MobiDB-lite"/>
    </source>
</evidence>
<dbReference type="EMBL" id="BDMD01000041">
    <property type="protein sequence ID" value="GBF09085.1"/>
    <property type="molecule type" value="Genomic_DNA"/>
</dbReference>
<proteinExistence type="predicted"/>
<comment type="caution">
    <text evidence="2">The sequence shown here is derived from an EMBL/GenBank/DDBJ whole genome shotgun (WGS) entry which is preliminary data.</text>
</comment>
<reference evidence="2 3" key="1">
    <citation type="submission" date="2017-02" db="EMBL/GenBank/DDBJ databases">
        <title>isolation and characterization of a novel temperate virus Aeropyrum globular virus 1 infecting hyperthermophilic archaeon Aeropyrum.</title>
        <authorList>
            <person name="Yumiya M."/>
            <person name="Yoshida T."/>
            <person name="Sako Y."/>
        </authorList>
    </citation>
    <scope>NUCLEOTIDE SEQUENCE [LARGE SCALE GENOMIC DNA]</scope>
    <source>
        <strain evidence="2 3">YK1-12-2013</strain>
    </source>
</reference>
<dbReference type="Proteomes" id="UP000291213">
    <property type="component" value="Unassembled WGS sequence"/>
</dbReference>
<evidence type="ECO:0000313" key="3">
    <source>
        <dbReference type="Proteomes" id="UP000291213"/>
    </source>
</evidence>
<name>A0A401H9F2_AERPX</name>
<sequence>MSPDAAVEGAAREVSTIASTSKAQEKPAGLDAFRPFSIVHPGTSARLTPGNTGSVNLYP</sequence>
<gene>
    <name evidence="2" type="ORF">apy_08100</name>
</gene>
<dbReference type="AlphaFoldDB" id="A0A401H9F2"/>
<protein>
    <submittedName>
        <fullName evidence="2">Uncharacterized protein</fullName>
    </submittedName>
</protein>
<evidence type="ECO:0000313" key="2">
    <source>
        <dbReference type="EMBL" id="GBF09085.1"/>
    </source>
</evidence>
<organism evidence="2 3">
    <name type="scientific">Aeropyrum pernix</name>
    <dbReference type="NCBI Taxonomy" id="56636"/>
    <lineage>
        <taxon>Archaea</taxon>
        <taxon>Thermoproteota</taxon>
        <taxon>Thermoprotei</taxon>
        <taxon>Desulfurococcales</taxon>
        <taxon>Desulfurococcaceae</taxon>
        <taxon>Aeropyrum</taxon>
    </lineage>
</organism>
<feature type="region of interest" description="Disordered" evidence="1">
    <location>
        <begin position="1"/>
        <end position="30"/>
    </location>
</feature>
<accession>A0A401H9F2</accession>